<dbReference type="Pfam" id="PF01627">
    <property type="entry name" value="Hpt"/>
    <property type="match status" value="1"/>
</dbReference>
<feature type="modified residue" description="Phosphohistidine" evidence="3">
    <location>
        <position position="54"/>
    </location>
</feature>
<keyword evidence="1 3" id="KW-0597">Phosphoprotein</keyword>
<keyword evidence="8" id="KW-1185">Reference proteome</keyword>
<dbReference type="PANTHER" id="PTHR44591:SF3">
    <property type="entry name" value="RESPONSE REGULATORY DOMAIN-CONTAINING PROTEIN"/>
    <property type="match status" value="1"/>
</dbReference>
<dbReference type="SMART" id="SM00073">
    <property type="entry name" value="HPT"/>
    <property type="match status" value="1"/>
</dbReference>
<organism evidence="7 8">
    <name type="scientific">Rheinheimera baltica</name>
    <dbReference type="NCBI Taxonomy" id="67576"/>
    <lineage>
        <taxon>Bacteria</taxon>
        <taxon>Pseudomonadati</taxon>
        <taxon>Pseudomonadota</taxon>
        <taxon>Gammaproteobacteria</taxon>
        <taxon>Chromatiales</taxon>
        <taxon>Chromatiaceae</taxon>
        <taxon>Rheinheimera</taxon>
    </lineage>
</organism>
<dbReference type="Proteomes" id="UP001231109">
    <property type="component" value="Unassembled WGS sequence"/>
</dbReference>
<comment type="caution">
    <text evidence="7">The sequence shown here is derived from an EMBL/GenBank/DDBJ whole genome shotgun (WGS) entry which is preliminary data.</text>
</comment>
<dbReference type="InterPro" id="IPR008207">
    <property type="entry name" value="Sig_transdc_His_kin_Hpt_dom"/>
</dbReference>
<accession>A0ABT9I2X7</accession>
<reference evidence="7 8" key="1">
    <citation type="submission" date="2022-11" db="EMBL/GenBank/DDBJ databases">
        <title>Viruses from the air-sea interface of a natural surface slick.</title>
        <authorList>
            <person name="Rahlff J."/>
            <person name="Holmfeldt K."/>
        </authorList>
    </citation>
    <scope>NUCLEOTIDE SEQUENCE [LARGE SCALE GENOMIC DNA]</scope>
    <source>
        <strain evidence="7 8">SMS4</strain>
    </source>
</reference>
<name>A0ABT9I2X7_9GAMM</name>
<evidence type="ECO:0000256" key="4">
    <source>
        <dbReference type="PROSITE-ProRule" id="PRU00169"/>
    </source>
</evidence>
<dbReference type="InterPro" id="IPR050595">
    <property type="entry name" value="Bact_response_regulator"/>
</dbReference>
<evidence type="ECO:0000256" key="2">
    <source>
        <dbReference type="ARBA" id="ARBA00023012"/>
    </source>
</evidence>
<evidence type="ECO:0000256" key="3">
    <source>
        <dbReference type="PROSITE-ProRule" id="PRU00110"/>
    </source>
</evidence>
<evidence type="ECO:0000313" key="7">
    <source>
        <dbReference type="EMBL" id="MDP5137734.1"/>
    </source>
</evidence>
<evidence type="ECO:0000256" key="1">
    <source>
        <dbReference type="ARBA" id="ARBA00022553"/>
    </source>
</evidence>
<evidence type="ECO:0000259" key="5">
    <source>
        <dbReference type="PROSITE" id="PS50110"/>
    </source>
</evidence>
<feature type="domain" description="HPt" evidence="6">
    <location>
        <begin position="7"/>
        <end position="109"/>
    </location>
</feature>
<evidence type="ECO:0000313" key="8">
    <source>
        <dbReference type="Proteomes" id="UP001231109"/>
    </source>
</evidence>
<gene>
    <name evidence="7" type="ORF">ORJ04_17395</name>
</gene>
<dbReference type="PANTHER" id="PTHR44591">
    <property type="entry name" value="STRESS RESPONSE REGULATOR PROTEIN 1"/>
    <property type="match status" value="1"/>
</dbReference>
<dbReference type="PROSITE" id="PS50110">
    <property type="entry name" value="RESPONSE_REGULATORY"/>
    <property type="match status" value="1"/>
</dbReference>
<dbReference type="EMBL" id="JAPJDZ010000064">
    <property type="protein sequence ID" value="MDP5137734.1"/>
    <property type="molecule type" value="Genomic_DNA"/>
</dbReference>
<keyword evidence="2" id="KW-0902">Two-component regulatory system</keyword>
<dbReference type="InterPro" id="IPR011006">
    <property type="entry name" value="CheY-like_superfamily"/>
</dbReference>
<dbReference type="SUPFAM" id="SSF47226">
    <property type="entry name" value="Histidine-containing phosphotransfer domain, HPT domain"/>
    <property type="match status" value="1"/>
</dbReference>
<dbReference type="RefSeq" id="WP_305976975.1">
    <property type="nucleotide sequence ID" value="NZ_JAPJDZ010000064.1"/>
</dbReference>
<protein>
    <submittedName>
        <fullName evidence="7">Hpt domain-containing protein</fullName>
    </submittedName>
</protein>
<dbReference type="SUPFAM" id="SSF52172">
    <property type="entry name" value="CheY-like"/>
    <property type="match status" value="1"/>
</dbReference>
<dbReference type="Pfam" id="PF00072">
    <property type="entry name" value="Response_reg"/>
    <property type="match status" value="1"/>
</dbReference>
<dbReference type="InterPro" id="IPR001789">
    <property type="entry name" value="Sig_transdc_resp-reg_receiver"/>
</dbReference>
<dbReference type="PROSITE" id="PS50894">
    <property type="entry name" value="HPT"/>
    <property type="match status" value="1"/>
</dbReference>
<evidence type="ECO:0000259" key="6">
    <source>
        <dbReference type="PROSITE" id="PS50894"/>
    </source>
</evidence>
<dbReference type="Gene3D" id="3.40.50.2300">
    <property type="match status" value="1"/>
</dbReference>
<dbReference type="CDD" id="cd00088">
    <property type="entry name" value="HPT"/>
    <property type="match status" value="1"/>
</dbReference>
<dbReference type="Gene3D" id="1.20.120.160">
    <property type="entry name" value="HPT domain"/>
    <property type="match status" value="1"/>
</dbReference>
<dbReference type="InterPro" id="IPR036641">
    <property type="entry name" value="HPT_dom_sf"/>
</dbReference>
<comment type="caution">
    <text evidence="4">Lacks conserved residue(s) required for the propagation of feature annotation.</text>
</comment>
<sequence>MSSSEHILSMLSVLRTDFLHSLSSHCLELEQFILKLNGKNKDCEEFEEIFRRVHSIKGAGGTHGLPLVTSICHYFEDLLTSPRITLFTEDFADQALQLVDLLQELSISSDDSGKVHEIEAKLGFIRQVNKAYLGAVLVLEPSKVLRLLLQQLLENMQLKVVFMQESLQALQRLLAEPFDLIIVSVELEVLKGPALISAVQVNKGLNADTPVLLLTSQLNFQPAGLSGVKVLARTQLLAQQLEPEIRSILTDNYKNAVNQQF</sequence>
<feature type="domain" description="Response regulatory" evidence="5">
    <location>
        <begin position="135"/>
        <end position="249"/>
    </location>
</feature>
<proteinExistence type="predicted"/>